<evidence type="ECO:0000259" key="1">
    <source>
        <dbReference type="PROSITE" id="PS50181"/>
    </source>
</evidence>
<dbReference type="InterPro" id="IPR032675">
    <property type="entry name" value="LRR_dom_sf"/>
</dbReference>
<dbReference type="Pfam" id="PF24758">
    <property type="entry name" value="LRR_At5g56370"/>
    <property type="match status" value="1"/>
</dbReference>
<accession>A0A1J3DTU7</accession>
<sequence length="520" mass="58667">MNSKKMDLGSKDLISNLPDALVCHILSFLSTKDAALTSVLAKRWRYLLAFVPNLDLDNSIYDRPKMGRRRRIHLRQSFKLFVDRVLALQGNAPLNKFSLKCKIGSDPSRVNGWILKVLERGLVDLDLHIISEYKYPLPPEVLMCKTLVRLKVAGTDEFTIDAGEVYLPKLKTLHIDDVALGDESGAAFAKLISGCHALEELVMVKVLWDHWDSCSVSSPTLKRVTIYSEKISAEENPKSVSFDTPKLAYLEYTDTVAVEYPKANFESLVEASVGIRMTPDQVFDARDLVNRHYGYSLNMVGDAADFLMGISNVKTLYLSSEALEVLIFCCKAIPVFNNLTHLTIETDQDVDWESMPNLLKNCPILETLVFEGLHYGDTNQCMDDDYRFKDTNKCFETGADRCVCKPWHGTPIWLSSSPVKILKVLKFGEITNYKDDMDKQTDLIRYFVETMPNLEQVILYYDTPLDGDLSIVSTGFQMLEKVASTKCKIQVISDDISFSSTVHSSSLTNGLTFFKNTFPV</sequence>
<dbReference type="EMBL" id="GEVI01008965">
    <property type="protein sequence ID" value="JAU23355.1"/>
    <property type="molecule type" value="Transcribed_RNA"/>
</dbReference>
<organism evidence="2">
    <name type="scientific">Noccaea caerulescens</name>
    <name type="common">Alpine penny-cress</name>
    <name type="synonym">Thlaspi caerulescens</name>
    <dbReference type="NCBI Taxonomy" id="107243"/>
    <lineage>
        <taxon>Eukaryota</taxon>
        <taxon>Viridiplantae</taxon>
        <taxon>Streptophyta</taxon>
        <taxon>Embryophyta</taxon>
        <taxon>Tracheophyta</taxon>
        <taxon>Spermatophyta</taxon>
        <taxon>Magnoliopsida</taxon>
        <taxon>eudicotyledons</taxon>
        <taxon>Gunneridae</taxon>
        <taxon>Pentapetalae</taxon>
        <taxon>rosids</taxon>
        <taxon>malvids</taxon>
        <taxon>Brassicales</taxon>
        <taxon>Brassicaceae</taxon>
        <taxon>Coluteocarpeae</taxon>
        <taxon>Noccaea</taxon>
    </lineage>
</organism>
<reference evidence="2" key="1">
    <citation type="submission" date="2016-07" db="EMBL/GenBank/DDBJ databases">
        <title>De novo transcriptome assembly of four accessions of the metal hyperaccumulator plant Noccaea caerulescens.</title>
        <authorList>
            <person name="Blande D."/>
            <person name="Halimaa P."/>
            <person name="Tervahauta A.I."/>
            <person name="Aarts M.G."/>
            <person name="Karenlampi S.O."/>
        </authorList>
    </citation>
    <scope>NUCLEOTIDE SEQUENCE</scope>
</reference>
<dbReference type="InterPro" id="IPR001810">
    <property type="entry name" value="F-box_dom"/>
</dbReference>
<dbReference type="AlphaFoldDB" id="A0A1J3DTU7"/>
<dbReference type="Pfam" id="PF00646">
    <property type="entry name" value="F-box"/>
    <property type="match status" value="1"/>
</dbReference>
<dbReference type="SUPFAM" id="SSF81383">
    <property type="entry name" value="F-box domain"/>
    <property type="match status" value="1"/>
</dbReference>
<dbReference type="PANTHER" id="PTHR31293">
    <property type="entry name" value="RNI-LIKE SUPERFAMILY PROTEIN"/>
    <property type="match status" value="1"/>
</dbReference>
<dbReference type="InterPro" id="IPR055411">
    <property type="entry name" value="LRR_FXL15/At3g58940/PEG3-like"/>
</dbReference>
<dbReference type="InterPro" id="IPR055294">
    <property type="entry name" value="FBL60-like"/>
</dbReference>
<name>A0A1J3DTU7_NOCCA</name>
<dbReference type="Gene3D" id="1.20.1280.50">
    <property type="match status" value="1"/>
</dbReference>
<dbReference type="InterPro" id="IPR053781">
    <property type="entry name" value="F-box_AtFBL13-like"/>
</dbReference>
<evidence type="ECO:0000313" key="2">
    <source>
        <dbReference type="EMBL" id="JAU23355.1"/>
    </source>
</evidence>
<dbReference type="PROSITE" id="PS50181">
    <property type="entry name" value="FBOX"/>
    <property type="match status" value="1"/>
</dbReference>
<feature type="domain" description="F-box" evidence="1">
    <location>
        <begin position="11"/>
        <end position="64"/>
    </location>
</feature>
<dbReference type="PANTHER" id="PTHR31293:SF16">
    <property type="entry name" value="RNI-LIKE SUPERFAMILY PROTEIN"/>
    <property type="match status" value="1"/>
</dbReference>
<dbReference type="InterPro" id="IPR006566">
    <property type="entry name" value="FBD"/>
</dbReference>
<dbReference type="SMART" id="SM00579">
    <property type="entry name" value="FBD"/>
    <property type="match status" value="1"/>
</dbReference>
<protein>
    <submittedName>
        <fullName evidence="2">F-box/LRR-repeat protein</fullName>
    </submittedName>
</protein>
<dbReference type="SUPFAM" id="SSF52047">
    <property type="entry name" value="RNI-like"/>
    <property type="match status" value="1"/>
</dbReference>
<proteinExistence type="predicted"/>
<gene>
    <name evidence="2" type="ORF">GA_TR5999_c1_g1_i1_g.19742</name>
</gene>
<dbReference type="Gene3D" id="3.80.10.10">
    <property type="entry name" value="Ribonuclease Inhibitor"/>
    <property type="match status" value="1"/>
</dbReference>
<dbReference type="InterPro" id="IPR036047">
    <property type="entry name" value="F-box-like_dom_sf"/>
</dbReference>
<dbReference type="CDD" id="cd22160">
    <property type="entry name" value="F-box_AtFBL13-like"/>
    <property type="match status" value="1"/>
</dbReference>